<keyword evidence="1" id="KW-0863">Zinc-finger</keyword>
<dbReference type="Proteomes" id="UP000078542">
    <property type="component" value="Unassembled WGS sequence"/>
</dbReference>
<dbReference type="SUPFAM" id="SSF57756">
    <property type="entry name" value="Retrovirus zinc finger-like domains"/>
    <property type="match status" value="1"/>
</dbReference>
<reference evidence="4 5" key="1">
    <citation type="submission" date="2016-03" db="EMBL/GenBank/DDBJ databases">
        <title>Cyphomyrmex costatus WGS genome.</title>
        <authorList>
            <person name="Nygaard S."/>
            <person name="Hu H."/>
            <person name="Boomsma J."/>
            <person name="Zhang G."/>
        </authorList>
    </citation>
    <scope>NUCLEOTIDE SEQUENCE [LARGE SCALE GENOMIC DNA]</scope>
    <source>
        <strain evidence="4">MS0001</strain>
        <tissue evidence="4">Whole body</tissue>
    </source>
</reference>
<dbReference type="AlphaFoldDB" id="A0A151I9F4"/>
<feature type="region of interest" description="Disordered" evidence="2">
    <location>
        <begin position="147"/>
        <end position="167"/>
    </location>
</feature>
<dbReference type="InterPro" id="IPR051714">
    <property type="entry name" value="Znf_CCHC_NABP"/>
</dbReference>
<keyword evidence="4" id="KW-0547">Nucleotide-binding</keyword>
<dbReference type="InterPro" id="IPR001878">
    <property type="entry name" value="Znf_CCHC"/>
</dbReference>
<dbReference type="STRING" id="456900.A0A151I9F4"/>
<dbReference type="GO" id="GO:0008270">
    <property type="term" value="F:zinc ion binding"/>
    <property type="evidence" value="ECO:0007669"/>
    <property type="project" value="UniProtKB-KW"/>
</dbReference>
<feature type="domain" description="CCHC-type" evidence="3">
    <location>
        <begin position="135"/>
        <end position="149"/>
    </location>
</feature>
<keyword evidence="4" id="KW-0067">ATP-binding</keyword>
<evidence type="ECO:0000313" key="5">
    <source>
        <dbReference type="Proteomes" id="UP000078542"/>
    </source>
</evidence>
<evidence type="ECO:0000313" key="4">
    <source>
        <dbReference type="EMBL" id="KYM95693.1"/>
    </source>
</evidence>
<gene>
    <name evidence="4" type="ORF">ALC62_13659</name>
</gene>
<dbReference type="PROSITE" id="PS50158">
    <property type="entry name" value="ZF_CCHC"/>
    <property type="match status" value="2"/>
</dbReference>
<dbReference type="Pfam" id="PF00098">
    <property type="entry name" value="zf-CCHC"/>
    <property type="match status" value="2"/>
</dbReference>
<dbReference type="PANTHER" id="PTHR23002">
    <property type="entry name" value="ZINC FINGER CCHC DOMAIN CONTAINING PROTEIN"/>
    <property type="match status" value="1"/>
</dbReference>
<evidence type="ECO:0000256" key="1">
    <source>
        <dbReference type="PROSITE-ProRule" id="PRU00047"/>
    </source>
</evidence>
<dbReference type="Gene3D" id="4.10.60.10">
    <property type="entry name" value="Zinc finger, CCHC-type"/>
    <property type="match status" value="1"/>
</dbReference>
<keyword evidence="1" id="KW-0862">Zinc</keyword>
<keyword evidence="4" id="KW-0378">Hydrolase</keyword>
<organism evidence="4 5">
    <name type="scientific">Cyphomyrmex costatus</name>
    <dbReference type="NCBI Taxonomy" id="456900"/>
    <lineage>
        <taxon>Eukaryota</taxon>
        <taxon>Metazoa</taxon>
        <taxon>Ecdysozoa</taxon>
        <taxon>Arthropoda</taxon>
        <taxon>Hexapoda</taxon>
        <taxon>Insecta</taxon>
        <taxon>Pterygota</taxon>
        <taxon>Neoptera</taxon>
        <taxon>Endopterygota</taxon>
        <taxon>Hymenoptera</taxon>
        <taxon>Apocrita</taxon>
        <taxon>Aculeata</taxon>
        <taxon>Formicoidea</taxon>
        <taxon>Formicidae</taxon>
        <taxon>Myrmicinae</taxon>
        <taxon>Cyphomyrmex</taxon>
    </lineage>
</organism>
<feature type="domain" description="CCHC-type" evidence="3">
    <location>
        <begin position="111"/>
        <end position="127"/>
    </location>
</feature>
<accession>A0A151I9F4</accession>
<dbReference type="InterPro" id="IPR036875">
    <property type="entry name" value="Znf_CCHC_sf"/>
</dbReference>
<name>A0A151I9F4_9HYME</name>
<protein>
    <submittedName>
        <fullName evidence="4">ATP-dependent RNA helicase glh-2</fullName>
    </submittedName>
</protein>
<keyword evidence="5" id="KW-1185">Reference proteome</keyword>
<proteinExistence type="predicted"/>
<sequence>MFGHRLGKFALRHKFEERKWKVGEAYREYHHDKIVLGNRLSLEEDELVEYVIEGIPNMRLRDHARMQRFKSLNLLLEAFENITLQTDGKKSIPPSTKSKFEASDRRSTSAKCYNCNQEGHLSASCPKPKREKGSCFNCGKMDHQFKNCPTKKESKQGSKGDNNASGASNTMALVEKPVVECHENVNPASEKIVDHQPRKPLVNPTREYCVLFVRGSENQYYLEALVDSGCAINIMSESAYLNYFNDDKLTQGESNVNYGGINKSPLF</sequence>
<keyword evidence="1" id="KW-0479">Metal-binding</keyword>
<evidence type="ECO:0000259" key="3">
    <source>
        <dbReference type="PROSITE" id="PS50158"/>
    </source>
</evidence>
<dbReference type="EMBL" id="KQ978280">
    <property type="protein sequence ID" value="KYM95693.1"/>
    <property type="molecule type" value="Genomic_DNA"/>
</dbReference>
<dbReference type="GO" id="GO:0003676">
    <property type="term" value="F:nucleic acid binding"/>
    <property type="evidence" value="ECO:0007669"/>
    <property type="project" value="InterPro"/>
</dbReference>
<feature type="compositionally biased region" description="Basic and acidic residues" evidence="2">
    <location>
        <begin position="147"/>
        <end position="158"/>
    </location>
</feature>
<evidence type="ECO:0000256" key="2">
    <source>
        <dbReference type="SAM" id="MobiDB-lite"/>
    </source>
</evidence>
<dbReference type="SMART" id="SM00343">
    <property type="entry name" value="ZnF_C2HC"/>
    <property type="match status" value="2"/>
</dbReference>
<dbReference type="GO" id="GO:0004386">
    <property type="term" value="F:helicase activity"/>
    <property type="evidence" value="ECO:0007669"/>
    <property type="project" value="UniProtKB-KW"/>
</dbReference>
<keyword evidence="4" id="KW-0347">Helicase</keyword>